<gene>
    <name evidence="2" type="ORF">SAMN05216279_107148</name>
</gene>
<name>A0A1G5NRW7_9PSED</name>
<feature type="compositionally biased region" description="Polar residues" evidence="1">
    <location>
        <begin position="212"/>
        <end position="237"/>
    </location>
</feature>
<feature type="region of interest" description="Disordered" evidence="1">
    <location>
        <begin position="1"/>
        <end position="24"/>
    </location>
</feature>
<dbReference type="Proteomes" id="UP000183046">
    <property type="component" value="Unassembled WGS sequence"/>
</dbReference>
<feature type="region of interest" description="Disordered" evidence="1">
    <location>
        <begin position="177"/>
        <end position="237"/>
    </location>
</feature>
<comment type="caution">
    <text evidence="2">The sequence shown here is derived from an EMBL/GenBank/DDBJ whole genome shotgun (WGS) entry which is preliminary data.</text>
</comment>
<dbReference type="RefSeq" id="WP_186354068.1">
    <property type="nucleotide sequence ID" value="NZ_FMWB01000007.1"/>
</dbReference>
<accession>A0A1G5NRW7</accession>
<sequence length="237" mass="24374">MTTPLNPAQGQPSQTKDGSTAEAHLHDLKEVAKDTVQDAKQEGAAHFEHYRDTAADQLGAIAQSAQAAADELEDKDTLGLAHYVSDMARSLTGLAEDLRGKNAEQLLHQAGTLARDNPALFLTGSIAIGFGLSRFLKASSQPDTGSSARVGGADAVPSLTTPSVAAENELVEPAAGADVIHTNNIPKGPDLHTPTTTRGGDPIGGAAINPARSDSNLNTGTSSSQLDRPTLSGGKQP</sequence>
<evidence type="ECO:0008006" key="4">
    <source>
        <dbReference type="Google" id="ProtNLM"/>
    </source>
</evidence>
<evidence type="ECO:0000313" key="2">
    <source>
        <dbReference type="EMBL" id="SCZ39914.1"/>
    </source>
</evidence>
<dbReference type="EMBL" id="FMWB01000007">
    <property type="protein sequence ID" value="SCZ39914.1"/>
    <property type="molecule type" value="Genomic_DNA"/>
</dbReference>
<organism evidence="2 3">
    <name type="scientific">Pseudomonas oryzihabitans</name>
    <dbReference type="NCBI Taxonomy" id="47885"/>
    <lineage>
        <taxon>Bacteria</taxon>
        <taxon>Pseudomonadati</taxon>
        <taxon>Pseudomonadota</taxon>
        <taxon>Gammaproteobacteria</taxon>
        <taxon>Pseudomonadales</taxon>
        <taxon>Pseudomonadaceae</taxon>
        <taxon>Pseudomonas</taxon>
    </lineage>
</organism>
<evidence type="ECO:0000313" key="3">
    <source>
        <dbReference type="Proteomes" id="UP000183046"/>
    </source>
</evidence>
<feature type="compositionally biased region" description="Polar residues" evidence="1">
    <location>
        <begin position="1"/>
        <end position="18"/>
    </location>
</feature>
<reference evidence="3" key="1">
    <citation type="submission" date="2016-10" db="EMBL/GenBank/DDBJ databases">
        <authorList>
            <person name="de Groot N.N."/>
        </authorList>
    </citation>
    <scope>NUCLEOTIDE SEQUENCE [LARGE SCALE GENOMIC DNA]</scope>
    <source>
        <strain evidence="3">DSM 15758</strain>
    </source>
</reference>
<proteinExistence type="predicted"/>
<dbReference type="eggNOG" id="ENOG50330T0">
    <property type="taxonomic scope" value="Bacteria"/>
</dbReference>
<evidence type="ECO:0000256" key="1">
    <source>
        <dbReference type="SAM" id="MobiDB-lite"/>
    </source>
</evidence>
<dbReference type="STRING" id="237610.BJP27_12815"/>
<dbReference type="AlphaFoldDB" id="A0A1G5NRW7"/>
<protein>
    <recommendedName>
        <fullName evidence="4">Nutrient deprivation-induced protein</fullName>
    </recommendedName>
</protein>